<dbReference type="Proteomes" id="UP001165190">
    <property type="component" value="Unassembled WGS sequence"/>
</dbReference>
<protein>
    <submittedName>
        <fullName evidence="2">Uncharacterized protein</fullName>
    </submittedName>
</protein>
<comment type="caution">
    <text evidence="2">The sequence shown here is derived from an EMBL/GenBank/DDBJ whole genome shotgun (WGS) entry which is preliminary data.</text>
</comment>
<evidence type="ECO:0000256" key="1">
    <source>
        <dbReference type="SAM" id="MobiDB-lite"/>
    </source>
</evidence>
<keyword evidence="3" id="KW-1185">Reference proteome</keyword>
<dbReference type="EMBL" id="BSYR01000035">
    <property type="protein sequence ID" value="GMJ00530.1"/>
    <property type="molecule type" value="Genomic_DNA"/>
</dbReference>
<reference evidence="2" key="1">
    <citation type="submission" date="2023-05" db="EMBL/GenBank/DDBJ databases">
        <title>Genome and transcriptome analyses reveal genes involved in the formation of fine ridges on petal epidermal cells in Hibiscus trionum.</title>
        <authorList>
            <person name="Koshimizu S."/>
            <person name="Masuda S."/>
            <person name="Ishii T."/>
            <person name="Shirasu K."/>
            <person name="Hoshino A."/>
            <person name="Arita M."/>
        </authorList>
    </citation>
    <scope>NUCLEOTIDE SEQUENCE</scope>
    <source>
        <strain evidence="2">Hamamatsu line</strain>
    </source>
</reference>
<accession>A0A9W7IPX3</accession>
<evidence type="ECO:0000313" key="3">
    <source>
        <dbReference type="Proteomes" id="UP001165190"/>
    </source>
</evidence>
<feature type="compositionally biased region" description="Polar residues" evidence="1">
    <location>
        <begin position="14"/>
        <end position="24"/>
    </location>
</feature>
<proteinExistence type="predicted"/>
<feature type="region of interest" description="Disordered" evidence="1">
    <location>
        <begin position="1"/>
        <end position="53"/>
    </location>
</feature>
<dbReference type="AlphaFoldDB" id="A0A9W7IPX3"/>
<sequence length="135" mass="15770">MARKRPTQDPPPVSSSFEGNSTISDEVGEEENTTLKRQKAKGTETEKKTKALSSEDNVDFWEEYPFLEEYFEKVGSFLLDYVEMNAGPIEREKLKELERKEKQLRIQKLELFLEYSKLLQEVAEAELDYIKGNRI</sequence>
<gene>
    <name evidence="2" type="ORF">HRI_003722200</name>
</gene>
<name>A0A9W7IPX3_HIBTR</name>
<evidence type="ECO:0000313" key="2">
    <source>
        <dbReference type="EMBL" id="GMJ00530.1"/>
    </source>
</evidence>
<organism evidence="2 3">
    <name type="scientific">Hibiscus trionum</name>
    <name type="common">Flower of an hour</name>
    <dbReference type="NCBI Taxonomy" id="183268"/>
    <lineage>
        <taxon>Eukaryota</taxon>
        <taxon>Viridiplantae</taxon>
        <taxon>Streptophyta</taxon>
        <taxon>Embryophyta</taxon>
        <taxon>Tracheophyta</taxon>
        <taxon>Spermatophyta</taxon>
        <taxon>Magnoliopsida</taxon>
        <taxon>eudicotyledons</taxon>
        <taxon>Gunneridae</taxon>
        <taxon>Pentapetalae</taxon>
        <taxon>rosids</taxon>
        <taxon>malvids</taxon>
        <taxon>Malvales</taxon>
        <taxon>Malvaceae</taxon>
        <taxon>Malvoideae</taxon>
        <taxon>Hibiscus</taxon>
    </lineage>
</organism>